<organism evidence="4 5">
    <name type="scientific">Eleusine coracana subsp. coracana</name>
    <dbReference type="NCBI Taxonomy" id="191504"/>
    <lineage>
        <taxon>Eukaryota</taxon>
        <taxon>Viridiplantae</taxon>
        <taxon>Streptophyta</taxon>
        <taxon>Embryophyta</taxon>
        <taxon>Tracheophyta</taxon>
        <taxon>Spermatophyta</taxon>
        <taxon>Magnoliopsida</taxon>
        <taxon>Liliopsida</taxon>
        <taxon>Poales</taxon>
        <taxon>Poaceae</taxon>
        <taxon>PACMAD clade</taxon>
        <taxon>Chloridoideae</taxon>
        <taxon>Cynodonteae</taxon>
        <taxon>Eleusininae</taxon>
        <taxon>Eleusine</taxon>
    </lineage>
</organism>
<name>A0AAV5CNK4_ELECO</name>
<dbReference type="FunFam" id="2.40.70.10:FF:000049">
    <property type="entry name" value="Aspartyl protease AED1"/>
    <property type="match status" value="1"/>
</dbReference>
<sequence length="414" mass="44326">MHRSHPCSGLGEAQQTHAEAPAEDVLQRDALRINSLLGEEDCSPAPAPTSPGTGARVPTKGDPLRSLPGALQYHVTVGFGTPVQRFTVGFETATNGATLLQCKPCATYPEPCSDSFDPSASSSLAHVPCGSPDCPFQSCPGRGCTVNVNLNRRFRGNATFVTDKLTLSPSSTVDKFRFACLEAGLRTTDSSSGILDLSRNSHSLASRAPSSLFTVAFSYCLPAFKNNVGFLSIGAVRPEFSGRNVSYTPLRSNAANGNLYFLELVGIGVGGPNLPIPPTTLAGNSLLDLHTTFTYLKPEVYKVLRDNFREWMTHYRRAAPREGLDTCYDFTGLNIVVMPAITLNFAGGASIDLSIPEMMYFPDPNNFFSIACLAFAATPGNTKIVSVIGAKAQASMEVVYDLRAGKVGFVPYRC</sequence>
<feature type="region of interest" description="Disordered" evidence="2">
    <location>
        <begin position="1"/>
        <end position="22"/>
    </location>
</feature>
<dbReference type="InterPro" id="IPR021109">
    <property type="entry name" value="Peptidase_aspartic_dom_sf"/>
</dbReference>
<dbReference type="EMBL" id="BQKI01000008">
    <property type="protein sequence ID" value="GJM99948.1"/>
    <property type="molecule type" value="Genomic_DNA"/>
</dbReference>
<proteinExistence type="inferred from homology"/>
<comment type="caution">
    <text evidence="4">The sequence shown here is derived from an EMBL/GenBank/DDBJ whole genome shotgun (WGS) entry which is preliminary data.</text>
</comment>
<gene>
    <name evidence="4" type="primary">ga17091</name>
    <name evidence="4" type="ORF">PR202_ga17091</name>
</gene>
<dbReference type="Gene3D" id="2.40.70.10">
    <property type="entry name" value="Acid Proteases"/>
    <property type="match status" value="2"/>
</dbReference>
<dbReference type="InterPro" id="IPR001461">
    <property type="entry name" value="Aspartic_peptidase_A1"/>
</dbReference>
<dbReference type="InterPro" id="IPR032799">
    <property type="entry name" value="TAXi_C"/>
</dbReference>
<dbReference type="Pfam" id="PF14543">
    <property type="entry name" value="TAXi_N"/>
    <property type="match status" value="1"/>
</dbReference>
<feature type="region of interest" description="Disordered" evidence="2">
    <location>
        <begin position="38"/>
        <end position="59"/>
    </location>
</feature>
<dbReference type="PANTHER" id="PTHR13683">
    <property type="entry name" value="ASPARTYL PROTEASES"/>
    <property type="match status" value="1"/>
</dbReference>
<protein>
    <recommendedName>
        <fullName evidence="3">Peptidase A1 domain-containing protein</fullName>
    </recommendedName>
</protein>
<evidence type="ECO:0000256" key="1">
    <source>
        <dbReference type="ARBA" id="ARBA00007447"/>
    </source>
</evidence>
<evidence type="ECO:0000313" key="5">
    <source>
        <dbReference type="Proteomes" id="UP001054889"/>
    </source>
</evidence>
<keyword evidence="5" id="KW-1185">Reference proteome</keyword>
<evidence type="ECO:0000256" key="2">
    <source>
        <dbReference type="SAM" id="MobiDB-lite"/>
    </source>
</evidence>
<dbReference type="Proteomes" id="UP001054889">
    <property type="component" value="Unassembled WGS sequence"/>
</dbReference>
<dbReference type="AlphaFoldDB" id="A0AAV5CNK4"/>
<dbReference type="GO" id="GO:0004190">
    <property type="term" value="F:aspartic-type endopeptidase activity"/>
    <property type="evidence" value="ECO:0007669"/>
    <property type="project" value="InterPro"/>
</dbReference>
<feature type="domain" description="Peptidase A1" evidence="3">
    <location>
        <begin position="73"/>
        <end position="410"/>
    </location>
</feature>
<evidence type="ECO:0000259" key="3">
    <source>
        <dbReference type="PROSITE" id="PS51767"/>
    </source>
</evidence>
<reference evidence="4" key="1">
    <citation type="journal article" date="2018" name="DNA Res.">
        <title>Multiple hybrid de novo genome assembly of finger millet, an orphan allotetraploid crop.</title>
        <authorList>
            <person name="Hatakeyama M."/>
            <person name="Aluri S."/>
            <person name="Balachadran M.T."/>
            <person name="Sivarajan S.R."/>
            <person name="Patrignani A."/>
            <person name="Gruter S."/>
            <person name="Poveda L."/>
            <person name="Shimizu-Inatsugi R."/>
            <person name="Baeten J."/>
            <person name="Francoijs K.J."/>
            <person name="Nataraja K.N."/>
            <person name="Reddy Y.A.N."/>
            <person name="Phadnis S."/>
            <person name="Ravikumar R.L."/>
            <person name="Schlapbach R."/>
            <person name="Sreeman S.M."/>
            <person name="Shimizu K.K."/>
        </authorList>
    </citation>
    <scope>NUCLEOTIDE SEQUENCE</scope>
</reference>
<dbReference type="GO" id="GO:0006508">
    <property type="term" value="P:proteolysis"/>
    <property type="evidence" value="ECO:0007669"/>
    <property type="project" value="InterPro"/>
</dbReference>
<reference evidence="4" key="2">
    <citation type="submission" date="2021-12" db="EMBL/GenBank/DDBJ databases">
        <title>Resequencing data analysis of finger millet.</title>
        <authorList>
            <person name="Hatakeyama M."/>
            <person name="Aluri S."/>
            <person name="Balachadran M.T."/>
            <person name="Sivarajan S.R."/>
            <person name="Poveda L."/>
            <person name="Shimizu-Inatsugi R."/>
            <person name="Schlapbach R."/>
            <person name="Sreeman S.M."/>
            <person name="Shimizu K.K."/>
        </authorList>
    </citation>
    <scope>NUCLEOTIDE SEQUENCE</scope>
</reference>
<comment type="similarity">
    <text evidence="1">Belongs to the peptidase A1 family.</text>
</comment>
<dbReference type="SUPFAM" id="SSF50630">
    <property type="entry name" value="Acid proteases"/>
    <property type="match status" value="1"/>
</dbReference>
<evidence type="ECO:0000313" key="4">
    <source>
        <dbReference type="EMBL" id="GJM99948.1"/>
    </source>
</evidence>
<dbReference type="InterPro" id="IPR033121">
    <property type="entry name" value="PEPTIDASE_A1"/>
</dbReference>
<dbReference type="PROSITE" id="PS51767">
    <property type="entry name" value="PEPTIDASE_A1"/>
    <property type="match status" value="1"/>
</dbReference>
<accession>A0AAV5CNK4</accession>
<dbReference type="Pfam" id="PF14541">
    <property type="entry name" value="TAXi_C"/>
    <property type="match status" value="1"/>
</dbReference>
<dbReference type="PANTHER" id="PTHR13683:SF638">
    <property type="entry name" value="ASPARTIC PROTEINASE NEPENTHESIN-2"/>
    <property type="match status" value="1"/>
</dbReference>
<dbReference type="InterPro" id="IPR032861">
    <property type="entry name" value="TAXi_N"/>
</dbReference>